<dbReference type="SMART" id="SM00225">
    <property type="entry name" value="BTB"/>
    <property type="match status" value="1"/>
</dbReference>
<dbReference type="Proteomes" id="UP001652625">
    <property type="component" value="Chromosome 04"/>
</dbReference>
<dbReference type="SMART" id="SM00875">
    <property type="entry name" value="BACK"/>
    <property type="match status" value="1"/>
</dbReference>
<evidence type="ECO:0000313" key="5">
    <source>
        <dbReference type="RefSeq" id="XP_065651792.1"/>
    </source>
</evidence>
<dbReference type="RefSeq" id="XP_065651792.1">
    <property type="nucleotide sequence ID" value="XM_065795720.1"/>
</dbReference>
<keyword evidence="2" id="KW-0677">Repeat</keyword>
<proteinExistence type="predicted"/>
<dbReference type="PROSITE" id="PS50097">
    <property type="entry name" value="BTB"/>
    <property type="match status" value="1"/>
</dbReference>
<evidence type="ECO:0000313" key="4">
    <source>
        <dbReference type="Proteomes" id="UP001652625"/>
    </source>
</evidence>
<dbReference type="Pfam" id="PF07707">
    <property type="entry name" value="BACK"/>
    <property type="match status" value="1"/>
</dbReference>
<dbReference type="SMART" id="SM00612">
    <property type="entry name" value="Kelch"/>
    <property type="match status" value="6"/>
</dbReference>
<keyword evidence="1" id="KW-0880">Kelch repeat</keyword>
<dbReference type="Gene3D" id="2.120.10.80">
    <property type="entry name" value="Kelch-type beta propeller"/>
    <property type="match status" value="2"/>
</dbReference>
<dbReference type="InterPro" id="IPR015915">
    <property type="entry name" value="Kelch-typ_b-propeller"/>
</dbReference>
<organism evidence="4 5">
    <name type="scientific">Hydra vulgaris</name>
    <name type="common">Hydra</name>
    <name type="synonym">Hydra attenuata</name>
    <dbReference type="NCBI Taxonomy" id="6087"/>
    <lineage>
        <taxon>Eukaryota</taxon>
        <taxon>Metazoa</taxon>
        <taxon>Cnidaria</taxon>
        <taxon>Hydrozoa</taxon>
        <taxon>Hydroidolina</taxon>
        <taxon>Anthoathecata</taxon>
        <taxon>Aplanulata</taxon>
        <taxon>Hydridae</taxon>
        <taxon>Hydra</taxon>
    </lineage>
</organism>
<dbReference type="InterPro" id="IPR011333">
    <property type="entry name" value="SKP1/BTB/POZ_sf"/>
</dbReference>
<dbReference type="PANTHER" id="PTHR24412">
    <property type="entry name" value="KELCH PROTEIN"/>
    <property type="match status" value="1"/>
</dbReference>
<name>A0ABM4BRL4_HYDVU</name>
<dbReference type="InterPro" id="IPR006652">
    <property type="entry name" value="Kelch_1"/>
</dbReference>
<dbReference type="InterPro" id="IPR011705">
    <property type="entry name" value="BACK"/>
</dbReference>
<accession>A0ABM4BRL4</accession>
<protein>
    <submittedName>
        <fullName evidence="5">Kelch-like protein 20</fullName>
    </submittedName>
</protein>
<feature type="domain" description="BTB" evidence="3">
    <location>
        <begin position="29"/>
        <end position="96"/>
    </location>
</feature>
<sequence length="563" mass="64387">MVCKIFQHFSFANETLQLINALRKEQQLCDVILKVEKNEFHVHKVVLAGTSPYLRAMFTNGMLESGQKVITIHGIKSKTMEMLIEFSYTGVIEINIKNVEELFCGSSLLNIESLQSACVRFLCHQLDSSNCIGIRDFANIYSCTQLERYANRYIHQHFLDVSNTEEFLNLNVDDLCNLLKNDSLQVRNEEDVYNSVEKWLLHDYTKRLKLFPEVLKYIRIPLLSLEFLESKVFPASFIKANSTCQLILAKIINERPEHLPDYLCIQRALPQSIYAIGGRNSMHCHLSSVERYDIYTDSWFIEKNLSIARTAIASVCLNGCLYAVGGECAINNPQDETLYLPNVERFDPKTKYWYRVADFSIPRSFVSAVVCNGKLYAIGGEDRISSFNLVEQYSQKHNCWKIKRPMQKRRAGAGATSHDGMIYVAGGYDRTMHCDRASVECYCPIKNEWKFVAELEKARSGLNLVSIDSFIYAIGGRNRSSDTYFDICERFDLSTMQWTLISTMLSPRAWSGVAILKKKIFVIGGFDGINRLSSIEVYDFEKDCWVHKRNMNFARAGCGAAVL</sequence>
<evidence type="ECO:0000259" key="3">
    <source>
        <dbReference type="PROSITE" id="PS50097"/>
    </source>
</evidence>
<evidence type="ECO:0000256" key="2">
    <source>
        <dbReference type="ARBA" id="ARBA00022737"/>
    </source>
</evidence>
<dbReference type="Pfam" id="PF24681">
    <property type="entry name" value="Kelch_KLHDC2_KLHL20_DRC7"/>
    <property type="match status" value="1"/>
</dbReference>
<keyword evidence="4" id="KW-1185">Reference proteome</keyword>
<dbReference type="InterPro" id="IPR000210">
    <property type="entry name" value="BTB/POZ_dom"/>
</dbReference>
<gene>
    <name evidence="5" type="primary">LOC100215141</name>
</gene>
<dbReference type="PANTHER" id="PTHR24412:SF501">
    <property type="entry name" value="BTB DOMAIN-CONTAINING PROTEIN"/>
    <property type="match status" value="1"/>
</dbReference>
<dbReference type="PIRSF" id="PIRSF037037">
    <property type="entry name" value="Kelch-like_protein_gigaxonin"/>
    <property type="match status" value="1"/>
</dbReference>
<dbReference type="GeneID" id="100215141"/>
<reference evidence="5" key="1">
    <citation type="submission" date="2025-08" db="UniProtKB">
        <authorList>
            <consortium name="RefSeq"/>
        </authorList>
    </citation>
    <scope>IDENTIFICATION</scope>
</reference>
<dbReference type="Gene3D" id="3.30.710.10">
    <property type="entry name" value="Potassium Channel Kv1.1, Chain A"/>
    <property type="match status" value="1"/>
</dbReference>
<dbReference type="SUPFAM" id="SSF117281">
    <property type="entry name" value="Kelch motif"/>
    <property type="match status" value="2"/>
</dbReference>
<dbReference type="Pfam" id="PF01344">
    <property type="entry name" value="Kelch_1"/>
    <property type="match status" value="1"/>
</dbReference>
<evidence type="ECO:0000256" key="1">
    <source>
        <dbReference type="ARBA" id="ARBA00022441"/>
    </source>
</evidence>
<dbReference type="InterPro" id="IPR017096">
    <property type="entry name" value="BTB-kelch_protein"/>
</dbReference>
<dbReference type="Pfam" id="PF00651">
    <property type="entry name" value="BTB"/>
    <property type="match status" value="1"/>
</dbReference>
<dbReference type="SUPFAM" id="SSF54695">
    <property type="entry name" value="POZ domain"/>
    <property type="match status" value="1"/>
</dbReference>
<dbReference type="Gene3D" id="1.25.40.420">
    <property type="match status" value="1"/>
</dbReference>